<name>A0A6C0KCC1_9ZZZZ</name>
<accession>A0A6C0KCC1</accession>
<reference evidence="1" key="1">
    <citation type="journal article" date="2020" name="Nature">
        <title>Giant virus diversity and host interactions through global metagenomics.</title>
        <authorList>
            <person name="Schulz F."/>
            <person name="Roux S."/>
            <person name="Paez-Espino D."/>
            <person name="Jungbluth S."/>
            <person name="Walsh D.A."/>
            <person name="Denef V.J."/>
            <person name="McMahon K.D."/>
            <person name="Konstantinidis K.T."/>
            <person name="Eloe-Fadrosh E.A."/>
            <person name="Kyrpides N.C."/>
            <person name="Woyke T."/>
        </authorList>
    </citation>
    <scope>NUCLEOTIDE SEQUENCE</scope>
    <source>
        <strain evidence="1">GVMAG-S-1102113-118</strain>
    </source>
</reference>
<dbReference type="EMBL" id="MN740840">
    <property type="protein sequence ID" value="QHU14430.1"/>
    <property type="molecule type" value="Genomic_DNA"/>
</dbReference>
<proteinExistence type="predicted"/>
<organism evidence="1">
    <name type="scientific">viral metagenome</name>
    <dbReference type="NCBI Taxonomy" id="1070528"/>
    <lineage>
        <taxon>unclassified sequences</taxon>
        <taxon>metagenomes</taxon>
        <taxon>organismal metagenomes</taxon>
    </lineage>
</organism>
<sequence>MIRRRGRRKKSEIVTFSINETLEKKVSFDGNSEQKAKRGLGGQSIRFGALDIVVHAAKDETDIAFSKVPYKLQCEAKEEFNTVPQPPRAISSIVKVNHINNPPLPQLGVAKSKQLNIISERVEIQGEVPKCSDAACWWCCHKFEGRPAFLPSTYSEEHDSFKVSGNFCSWNCAKSYNYSGKGSKWAFRSMLLKFMVTKLQGECICIRPAPPRDQLEFFGGNLSIEQFRESNNKNFSTNSTGLVKLNSSFEEKKLHTSRRSRYIT</sequence>
<dbReference type="AlphaFoldDB" id="A0A6C0KCC1"/>
<evidence type="ECO:0000313" key="1">
    <source>
        <dbReference type="EMBL" id="QHU14430.1"/>
    </source>
</evidence>
<protein>
    <submittedName>
        <fullName evidence="1">Uncharacterized protein</fullName>
    </submittedName>
</protein>